<accession>A0A6H9G4D4</accession>
<evidence type="ECO:0000313" key="1">
    <source>
        <dbReference type="EMBL" id="GCL45347.1"/>
    </source>
</evidence>
<dbReference type="AlphaFoldDB" id="A0A6H9G4D4"/>
<gene>
    <name evidence="1" type="ORF">NIES3787_10300</name>
</gene>
<evidence type="ECO:0000313" key="2">
    <source>
        <dbReference type="Proteomes" id="UP000438874"/>
    </source>
</evidence>
<organism evidence="1 2">
    <name type="scientific">Microcystis aeruginosa NIES-3787</name>
    <dbReference type="NCBI Taxonomy" id="2517782"/>
    <lineage>
        <taxon>Bacteria</taxon>
        <taxon>Bacillati</taxon>
        <taxon>Cyanobacteriota</taxon>
        <taxon>Cyanophyceae</taxon>
        <taxon>Oscillatoriophycideae</taxon>
        <taxon>Chroococcales</taxon>
        <taxon>Microcystaceae</taxon>
        <taxon>Microcystis</taxon>
    </lineage>
</organism>
<protein>
    <submittedName>
        <fullName evidence="1">IS1 transposase</fullName>
    </submittedName>
</protein>
<dbReference type="EMBL" id="BJCH01000007">
    <property type="protein sequence ID" value="GCL45347.1"/>
    <property type="molecule type" value="Genomic_DNA"/>
</dbReference>
<sequence length="84" mass="9514">MFFTFCRKPYVNGMGFRGIERVTGVSRTTIMDWVKQVGKLLPDSYNSETIPEVGELDELETYHFRDGILGWVIGGLARRVPSAT</sequence>
<comment type="caution">
    <text evidence="1">The sequence shown here is derived from an EMBL/GenBank/DDBJ whole genome shotgun (WGS) entry which is preliminary data.</text>
</comment>
<name>A0A6H9G4D4_MICAE</name>
<reference evidence="1 2" key="1">
    <citation type="submission" date="2019-02" db="EMBL/GenBank/DDBJ databases">
        <title>Draft genome sequence of Arthrospira platensis NIES-3787.</title>
        <authorList>
            <person name="Yamaguchi H."/>
            <person name="Suzuki S."/>
            <person name="Kawachi M."/>
        </authorList>
    </citation>
    <scope>NUCLEOTIDE SEQUENCE [LARGE SCALE GENOMIC DNA]</scope>
    <source>
        <strain evidence="1 2">NIES-3787</strain>
    </source>
</reference>
<dbReference type="Proteomes" id="UP000438874">
    <property type="component" value="Unassembled WGS sequence"/>
</dbReference>
<proteinExistence type="predicted"/>